<dbReference type="Proteomes" id="UP000593562">
    <property type="component" value="Unassembled WGS sequence"/>
</dbReference>
<gene>
    <name evidence="5" type="ORF">HS088_TW13G00292</name>
</gene>
<feature type="transmembrane region" description="Helical" evidence="4">
    <location>
        <begin position="98"/>
        <end position="120"/>
    </location>
</feature>
<evidence type="ECO:0000256" key="3">
    <source>
        <dbReference type="SAM" id="MobiDB-lite"/>
    </source>
</evidence>
<dbReference type="GO" id="GO:0009506">
    <property type="term" value="C:plasmodesma"/>
    <property type="evidence" value="ECO:0007669"/>
    <property type="project" value="TreeGrafter"/>
</dbReference>
<accession>A0A7J7CTH8</accession>
<dbReference type="FunCoup" id="A0A7J7CTH8">
    <property type="interactions" value="8"/>
</dbReference>
<evidence type="ECO:0000313" key="5">
    <source>
        <dbReference type="EMBL" id="KAF5737412.1"/>
    </source>
</evidence>
<evidence type="ECO:0000313" key="6">
    <source>
        <dbReference type="Proteomes" id="UP000593562"/>
    </source>
</evidence>
<evidence type="ECO:0000256" key="2">
    <source>
        <dbReference type="ARBA" id="ARBA00023136"/>
    </source>
</evidence>
<comment type="caution">
    <text evidence="5">The sequence shown here is derived from an EMBL/GenBank/DDBJ whole genome shotgun (WGS) entry which is preliminary data.</text>
</comment>
<sequence length="285" mass="31312">MASQSDQDQPGKEPGNSSSSDANQNPSGQSPATGYPPTMGYPPAMGYPPGQPGYPYPGYNQYHHQQNPYTQAPPAYYYDSQAACHQQQSKSSGVARGILSAVILVVFVMGTTTILTWLVLRPQIPRFRLEAFSVSNFNTKPGFTANWEGNFTIENPNHKLKVHADEIECSVYYKQDEIVASAAMAPFTLDIGETIMTQTKLSANNTGYDQPVVGAAVVDDMAEERRGGSVSFSLRLMIWSTFKSGWWTRRCGMRVLCEDLNVVFDGVTGNGKLTDNKPMDCIVRV</sequence>
<dbReference type="AlphaFoldDB" id="A0A7J7CTH8"/>
<name>A0A7J7CTH8_TRIWF</name>
<keyword evidence="2 4" id="KW-0472">Membrane</keyword>
<dbReference type="EMBL" id="JAAARO010000013">
    <property type="protein sequence ID" value="KAF5737412.1"/>
    <property type="molecule type" value="Genomic_DNA"/>
</dbReference>
<feature type="region of interest" description="Disordered" evidence="3">
    <location>
        <begin position="1"/>
        <end position="46"/>
    </location>
</feature>
<dbReference type="PANTHER" id="PTHR31415">
    <property type="entry name" value="OS05G0367900 PROTEIN"/>
    <property type="match status" value="1"/>
</dbReference>
<protein>
    <recommendedName>
        <fullName evidence="7">Late embryogenesis abundant protein LEA-2 subgroup domain-containing protein</fullName>
    </recommendedName>
</protein>
<dbReference type="GO" id="GO:0098542">
    <property type="term" value="P:defense response to other organism"/>
    <property type="evidence" value="ECO:0007669"/>
    <property type="project" value="InterPro"/>
</dbReference>
<proteinExistence type="predicted"/>
<dbReference type="PANTHER" id="PTHR31415:SF4">
    <property type="entry name" value="NDR1_HIN1-LIKE PROTEIN 3"/>
    <property type="match status" value="1"/>
</dbReference>
<feature type="compositionally biased region" description="Polar residues" evidence="3">
    <location>
        <begin position="15"/>
        <end position="30"/>
    </location>
</feature>
<comment type="subcellular location">
    <subcellularLocation>
        <location evidence="1">Membrane</location>
    </subcellularLocation>
</comment>
<dbReference type="InParanoid" id="A0A7J7CTH8"/>
<dbReference type="InterPro" id="IPR044839">
    <property type="entry name" value="NDR1-like"/>
</dbReference>
<keyword evidence="6" id="KW-1185">Reference proteome</keyword>
<evidence type="ECO:0008006" key="7">
    <source>
        <dbReference type="Google" id="ProtNLM"/>
    </source>
</evidence>
<evidence type="ECO:0000256" key="1">
    <source>
        <dbReference type="ARBA" id="ARBA00004370"/>
    </source>
</evidence>
<evidence type="ECO:0000256" key="4">
    <source>
        <dbReference type="SAM" id="Phobius"/>
    </source>
</evidence>
<keyword evidence="4" id="KW-0812">Transmembrane</keyword>
<dbReference type="GO" id="GO:0005886">
    <property type="term" value="C:plasma membrane"/>
    <property type="evidence" value="ECO:0007669"/>
    <property type="project" value="TreeGrafter"/>
</dbReference>
<feature type="compositionally biased region" description="Low complexity" evidence="3">
    <location>
        <begin position="31"/>
        <end position="44"/>
    </location>
</feature>
<keyword evidence="4" id="KW-1133">Transmembrane helix</keyword>
<dbReference type="OrthoDB" id="695142at2759"/>
<reference evidence="5 6" key="1">
    <citation type="journal article" date="2020" name="Nat. Commun.">
        <title>Genome of Tripterygium wilfordii and identification of cytochrome P450 involved in triptolide biosynthesis.</title>
        <authorList>
            <person name="Tu L."/>
            <person name="Su P."/>
            <person name="Zhang Z."/>
            <person name="Gao L."/>
            <person name="Wang J."/>
            <person name="Hu T."/>
            <person name="Zhou J."/>
            <person name="Zhang Y."/>
            <person name="Zhao Y."/>
            <person name="Liu Y."/>
            <person name="Song Y."/>
            <person name="Tong Y."/>
            <person name="Lu Y."/>
            <person name="Yang J."/>
            <person name="Xu C."/>
            <person name="Jia M."/>
            <person name="Peters R.J."/>
            <person name="Huang L."/>
            <person name="Gao W."/>
        </authorList>
    </citation>
    <scope>NUCLEOTIDE SEQUENCE [LARGE SCALE GENOMIC DNA]</scope>
    <source>
        <strain evidence="6">cv. XIE 37</strain>
        <tissue evidence="5">Leaf</tissue>
    </source>
</reference>
<organism evidence="5 6">
    <name type="scientific">Tripterygium wilfordii</name>
    <name type="common">Thunder God vine</name>
    <dbReference type="NCBI Taxonomy" id="458696"/>
    <lineage>
        <taxon>Eukaryota</taxon>
        <taxon>Viridiplantae</taxon>
        <taxon>Streptophyta</taxon>
        <taxon>Embryophyta</taxon>
        <taxon>Tracheophyta</taxon>
        <taxon>Spermatophyta</taxon>
        <taxon>Magnoliopsida</taxon>
        <taxon>eudicotyledons</taxon>
        <taxon>Gunneridae</taxon>
        <taxon>Pentapetalae</taxon>
        <taxon>rosids</taxon>
        <taxon>fabids</taxon>
        <taxon>Celastrales</taxon>
        <taxon>Celastraceae</taxon>
        <taxon>Tripterygium</taxon>
    </lineage>
</organism>